<keyword evidence="2" id="KW-1185">Reference proteome</keyword>
<accession>A0ABS5KIY2</accession>
<feature type="non-terminal residue" evidence="1">
    <location>
        <position position="1"/>
    </location>
</feature>
<protein>
    <submittedName>
        <fullName evidence="1">Uncharacterized protein</fullName>
    </submittedName>
</protein>
<dbReference type="Proteomes" id="UP000721861">
    <property type="component" value="Unassembled WGS sequence"/>
</dbReference>
<dbReference type="EMBL" id="JAGUCN010000039">
    <property type="protein sequence ID" value="MBS2213918.1"/>
    <property type="molecule type" value="Genomic_DNA"/>
</dbReference>
<name>A0ABS5KIY2_9BACT</name>
<evidence type="ECO:0000313" key="2">
    <source>
        <dbReference type="Proteomes" id="UP000721861"/>
    </source>
</evidence>
<organism evidence="1 2">
    <name type="scientific">Carboxylicivirga mesophila</name>
    <dbReference type="NCBI Taxonomy" id="1166478"/>
    <lineage>
        <taxon>Bacteria</taxon>
        <taxon>Pseudomonadati</taxon>
        <taxon>Bacteroidota</taxon>
        <taxon>Bacteroidia</taxon>
        <taxon>Marinilabiliales</taxon>
        <taxon>Marinilabiliaceae</taxon>
        <taxon>Carboxylicivirga</taxon>
    </lineage>
</organism>
<comment type="caution">
    <text evidence="1">The sequence shown here is derived from an EMBL/GenBank/DDBJ whole genome shotgun (WGS) entry which is preliminary data.</text>
</comment>
<gene>
    <name evidence="1" type="ORF">KEM09_21095</name>
</gene>
<proteinExistence type="predicted"/>
<evidence type="ECO:0000313" key="1">
    <source>
        <dbReference type="EMBL" id="MBS2213918.1"/>
    </source>
</evidence>
<dbReference type="RefSeq" id="WP_212231778.1">
    <property type="nucleotide sequence ID" value="NZ_JAGUCN010000039.1"/>
</dbReference>
<sequence length="63" mass="7093">MTISVVRQTNVIGPKHRSNNQHSTHFRVAYFSHSLPRASHGAIIVNVLQTLFILKGLYNNNHG</sequence>
<reference evidence="1 2" key="1">
    <citation type="journal article" date="2014" name="Int. J. Syst. Evol. Microbiol.">
        <title>Carboxylicivirga gen. nov. in the family Marinilabiliaceae with two novel species, Carboxylicivirga mesophila sp. nov. and Carboxylicivirga taeanensis sp. nov., and reclassification of Cytophaga fermentans as Saccharicrinis fermentans gen. nov., comb. nov.</title>
        <authorList>
            <person name="Yang S.H."/>
            <person name="Seo H.S."/>
            <person name="Woo J.H."/>
            <person name="Oh H.M."/>
            <person name="Jang H."/>
            <person name="Lee J.H."/>
            <person name="Kim S.J."/>
            <person name="Kwon K.K."/>
        </authorList>
    </citation>
    <scope>NUCLEOTIDE SEQUENCE [LARGE SCALE GENOMIC DNA]</scope>
    <source>
        <strain evidence="1 2">JCM 18290</strain>
    </source>
</reference>